<accession>A0A8X8B574</accession>
<dbReference type="AlphaFoldDB" id="A0A8X8B574"/>
<dbReference type="PANTHER" id="PTHR11266:SF94">
    <property type="entry name" value="22 KDA PEROXISOMAL MEMBRANE PROTEIN"/>
    <property type="match status" value="1"/>
</dbReference>
<organism evidence="7 8">
    <name type="scientific">Brassica carinata</name>
    <name type="common">Ethiopian mustard</name>
    <name type="synonym">Abyssinian cabbage</name>
    <dbReference type="NCBI Taxonomy" id="52824"/>
    <lineage>
        <taxon>Eukaryota</taxon>
        <taxon>Viridiplantae</taxon>
        <taxon>Streptophyta</taxon>
        <taxon>Embryophyta</taxon>
        <taxon>Tracheophyta</taxon>
        <taxon>Spermatophyta</taxon>
        <taxon>Magnoliopsida</taxon>
        <taxon>eudicotyledons</taxon>
        <taxon>Gunneridae</taxon>
        <taxon>Pentapetalae</taxon>
        <taxon>rosids</taxon>
        <taxon>malvids</taxon>
        <taxon>Brassicales</taxon>
        <taxon>Brassicaceae</taxon>
        <taxon>Brassiceae</taxon>
        <taxon>Brassica</taxon>
    </lineage>
</organism>
<comment type="similarity">
    <text evidence="2 6">Belongs to the peroxisomal membrane protein PXMP2/4 family.</text>
</comment>
<dbReference type="GO" id="GO:0005737">
    <property type="term" value="C:cytoplasm"/>
    <property type="evidence" value="ECO:0007669"/>
    <property type="project" value="TreeGrafter"/>
</dbReference>
<sequence length="189" mass="21156">MSGALFRNVAADTARLIRRNTAAEIKQLQSRPDFRSPQLLGRAKETGISLSSSPSGVCSSTKVGFVGWYLGMVKSRPVITKSVTSLIIYIAADLSSQVPLWMSCWFNLAIVSRSQRESGSDIVARLKRDVIPAMFNGVMYWPLCDFITFRFFPVHLQPLVSNSFSYLWTIFMTYMANREKPAVISAETL</sequence>
<evidence type="ECO:0000313" key="8">
    <source>
        <dbReference type="Proteomes" id="UP000886595"/>
    </source>
</evidence>
<dbReference type="PANTHER" id="PTHR11266">
    <property type="entry name" value="PEROXISOMAL MEMBRANE PROTEIN 2, PXMP2 MPV17"/>
    <property type="match status" value="1"/>
</dbReference>
<comment type="caution">
    <text evidence="7">The sequence shown here is derived from an EMBL/GenBank/DDBJ whole genome shotgun (WGS) entry which is preliminary data.</text>
</comment>
<evidence type="ECO:0000313" key="7">
    <source>
        <dbReference type="EMBL" id="KAG2323005.1"/>
    </source>
</evidence>
<dbReference type="Pfam" id="PF04117">
    <property type="entry name" value="Mpv17_PMP22"/>
    <property type="match status" value="1"/>
</dbReference>
<evidence type="ECO:0000256" key="1">
    <source>
        <dbReference type="ARBA" id="ARBA00004141"/>
    </source>
</evidence>
<comment type="subcellular location">
    <subcellularLocation>
        <location evidence="1">Membrane</location>
        <topology evidence="1">Multi-pass membrane protein</topology>
    </subcellularLocation>
</comment>
<dbReference type="InterPro" id="IPR007248">
    <property type="entry name" value="Mpv17_PMP22"/>
</dbReference>
<reference evidence="7 8" key="1">
    <citation type="submission" date="2020-02" db="EMBL/GenBank/DDBJ databases">
        <authorList>
            <person name="Ma Q."/>
            <person name="Huang Y."/>
            <person name="Song X."/>
            <person name="Pei D."/>
        </authorList>
    </citation>
    <scope>NUCLEOTIDE SEQUENCE [LARGE SCALE GENOMIC DNA]</scope>
    <source>
        <strain evidence="7">Sxm20200214</strain>
        <tissue evidence="7">Leaf</tissue>
    </source>
</reference>
<evidence type="ECO:0000256" key="5">
    <source>
        <dbReference type="ARBA" id="ARBA00023136"/>
    </source>
</evidence>
<dbReference type="EMBL" id="JAAMPC010000003">
    <property type="protein sequence ID" value="KAG2323005.1"/>
    <property type="molecule type" value="Genomic_DNA"/>
</dbReference>
<proteinExistence type="inferred from homology"/>
<dbReference type="OrthoDB" id="430207at2759"/>
<dbReference type="GO" id="GO:0016020">
    <property type="term" value="C:membrane"/>
    <property type="evidence" value="ECO:0007669"/>
    <property type="project" value="UniProtKB-SubCell"/>
</dbReference>
<keyword evidence="3" id="KW-0812">Transmembrane</keyword>
<evidence type="ECO:0000256" key="3">
    <source>
        <dbReference type="ARBA" id="ARBA00022692"/>
    </source>
</evidence>
<evidence type="ECO:0000256" key="4">
    <source>
        <dbReference type="ARBA" id="ARBA00022989"/>
    </source>
</evidence>
<protein>
    <submittedName>
        <fullName evidence="7">Uncharacterized protein</fullName>
    </submittedName>
</protein>
<dbReference type="Proteomes" id="UP000886595">
    <property type="component" value="Unassembled WGS sequence"/>
</dbReference>
<name>A0A8X8B574_BRACI</name>
<evidence type="ECO:0000256" key="6">
    <source>
        <dbReference type="RuleBase" id="RU363053"/>
    </source>
</evidence>
<keyword evidence="4" id="KW-1133">Transmembrane helix</keyword>
<keyword evidence="5" id="KW-0472">Membrane</keyword>
<evidence type="ECO:0000256" key="2">
    <source>
        <dbReference type="ARBA" id="ARBA00006824"/>
    </source>
</evidence>
<gene>
    <name evidence="7" type="ORF">Bca52824_016218</name>
</gene>
<keyword evidence="8" id="KW-1185">Reference proteome</keyword>